<organism evidence="7 8">
    <name type="scientific">Pseudonocardia xinjiangensis</name>
    <dbReference type="NCBI Taxonomy" id="75289"/>
    <lineage>
        <taxon>Bacteria</taxon>
        <taxon>Bacillati</taxon>
        <taxon>Actinomycetota</taxon>
        <taxon>Actinomycetes</taxon>
        <taxon>Pseudonocardiales</taxon>
        <taxon>Pseudonocardiaceae</taxon>
        <taxon>Pseudonocardia</taxon>
    </lineage>
</organism>
<dbReference type="InterPro" id="IPR006127">
    <property type="entry name" value="ZnuA-like"/>
</dbReference>
<evidence type="ECO:0000313" key="7">
    <source>
        <dbReference type="EMBL" id="NMH79805.1"/>
    </source>
</evidence>
<evidence type="ECO:0000256" key="6">
    <source>
        <dbReference type="SAM" id="SignalP"/>
    </source>
</evidence>
<evidence type="ECO:0000256" key="2">
    <source>
        <dbReference type="ARBA" id="ARBA00022448"/>
    </source>
</evidence>
<evidence type="ECO:0000313" key="8">
    <source>
        <dbReference type="Proteomes" id="UP001296706"/>
    </source>
</evidence>
<name>A0ABX1RL41_9PSEU</name>
<dbReference type="SUPFAM" id="SSF53807">
    <property type="entry name" value="Helical backbone' metal receptor"/>
    <property type="match status" value="1"/>
</dbReference>
<evidence type="ECO:0000256" key="1">
    <source>
        <dbReference type="ARBA" id="ARBA00004196"/>
    </source>
</evidence>
<comment type="subcellular location">
    <subcellularLocation>
        <location evidence="1">Cell envelope</location>
    </subcellularLocation>
</comment>
<evidence type="ECO:0000256" key="4">
    <source>
        <dbReference type="ARBA" id="ARBA00022729"/>
    </source>
</evidence>
<feature type="signal peptide" evidence="6">
    <location>
        <begin position="1"/>
        <end position="21"/>
    </location>
</feature>
<accession>A0ABX1RL41</accession>
<dbReference type="Pfam" id="PF01297">
    <property type="entry name" value="ZnuA"/>
    <property type="match status" value="1"/>
</dbReference>
<feature type="chain" id="PRO_5047111596" evidence="6">
    <location>
        <begin position="22"/>
        <end position="320"/>
    </location>
</feature>
<dbReference type="PROSITE" id="PS51257">
    <property type="entry name" value="PROKAR_LIPOPROTEIN"/>
    <property type="match status" value="1"/>
</dbReference>
<keyword evidence="8" id="KW-1185">Reference proteome</keyword>
<dbReference type="RefSeq" id="WP_169397869.1">
    <property type="nucleotide sequence ID" value="NZ_BAAAJH010000006.1"/>
</dbReference>
<dbReference type="PANTHER" id="PTHR42953">
    <property type="entry name" value="HIGH-AFFINITY ZINC UPTAKE SYSTEM PROTEIN ZNUA-RELATED"/>
    <property type="match status" value="1"/>
</dbReference>
<reference evidence="7 8" key="1">
    <citation type="submission" date="2020-04" db="EMBL/GenBank/DDBJ databases">
        <authorList>
            <person name="Klaysubun C."/>
            <person name="Duangmal K."/>
            <person name="Lipun K."/>
        </authorList>
    </citation>
    <scope>NUCLEOTIDE SEQUENCE [LARGE SCALE GENOMIC DNA]</scope>
    <source>
        <strain evidence="7 8">JCM 11839</strain>
    </source>
</reference>
<dbReference type="InterPro" id="IPR050492">
    <property type="entry name" value="Bact_metal-bind_prot9"/>
</dbReference>
<comment type="similarity">
    <text evidence="5">Belongs to the bacterial solute-binding protein 9 family.</text>
</comment>
<keyword evidence="3" id="KW-0479">Metal-binding</keyword>
<comment type="caution">
    <text evidence="7">The sequence shown here is derived from an EMBL/GenBank/DDBJ whole genome shotgun (WGS) entry which is preliminary data.</text>
</comment>
<gene>
    <name evidence="7" type="ORF">HF577_22260</name>
</gene>
<proteinExistence type="inferred from homology"/>
<evidence type="ECO:0000256" key="5">
    <source>
        <dbReference type="RuleBase" id="RU003512"/>
    </source>
</evidence>
<dbReference type="PRINTS" id="PR00690">
    <property type="entry name" value="ADHESNFAMILY"/>
</dbReference>
<dbReference type="EMBL" id="JAAXKY010000079">
    <property type="protein sequence ID" value="NMH79805.1"/>
    <property type="molecule type" value="Genomic_DNA"/>
</dbReference>
<keyword evidence="2 5" id="KW-0813">Transport</keyword>
<dbReference type="Gene3D" id="3.40.50.1980">
    <property type="entry name" value="Nitrogenase molybdenum iron protein domain"/>
    <property type="match status" value="2"/>
</dbReference>
<dbReference type="Proteomes" id="UP001296706">
    <property type="component" value="Unassembled WGS sequence"/>
</dbReference>
<dbReference type="InterPro" id="IPR006128">
    <property type="entry name" value="Lipoprotein_PsaA-like"/>
</dbReference>
<dbReference type="PANTHER" id="PTHR42953:SF1">
    <property type="entry name" value="METAL-BINDING PROTEIN HI_0362-RELATED"/>
    <property type="match status" value="1"/>
</dbReference>
<keyword evidence="4 6" id="KW-0732">Signal</keyword>
<protein>
    <submittedName>
        <fullName evidence="7">Zinc ABC transporter solute-binding protein</fullName>
    </submittedName>
</protein>
<evidence type="ECO:0000256" key="3">
    <source>
        <dbReference type="ARBA" id="ARBA00022723"/>
    </source>
</evidence>
<sequence>MPFRRSGVLTALAAFTALSLAGCGSGNTPAAPSATPGSDAPLSVVTSTNVYGSIAQAVGGDRVAVTSLINDPAADPHSYESTPGDAAKVAGASLVLYNGGGYDDFMERLVQSSGAKPSVINVTQLSGLAPPEPAGSDTAPADDPSFNEHLWYSLPTVQKVADQIASDLGTADPTDAARFTSNAQAFKGKVADLITKEQAIGTAHPGARVAITEPVPGYLVQAAGLTDVTPPAFSEAIEEDTDPPAAVLQQTLDLFTTNPVQLLILNAQTETPTTTQVEQAAQAANVPVVKVTETLPAGVNDYITWMGSEIDAVANALNGS</sequence>